<dbReference type="AlphaFoldDB" id="A0AAW9QRU9"/>
<dbReference type="NCBIfam" id="NF040576">
    <property type="entry name" value="T2SS_GspM_XpsM"/>
    <property type="match status" value="1"/>
</dbReference>
<gene>
    <name evidence="2" type="primary">gspM</name>
    <name evidence="2" type="ORF">WB794_00165</name>
</gene>
<sequence length="214" mass="23531">MRLTPDARHGRLLAVVLLLIALLLGYLGGVHWWFVAPLMKSRGEMIDLREEEARFRAIAQQRDAIREALGEVRAFEAGNPGFLVEANFDLAASALIQRLQEQIDTLQAGDRCALVSRTPFRGTGGSGRAAESDTPFEKVTIKVRMRCEMEFFGLLMHGLESGSPQLFVADLTITGRRGAPVPQGRGPVGVQQQGYLDTAFDLYGYLRRSAGGKK</sequence>
<keyword evidence="1" id="KW-0812">Transmembrane</keyword>
<keyword evidence="1" id="KW-0472">Membrane</keyword>
<keyword evidence="3" id="KW-1185">Reference proteome</keyword>
<dbReference type="RefSeq" id="WP_337333819.1">
    <property type="nucleotide sequence ID" value="NZ_JBBDHC010000001.1"/>
</dbReference>
<keyword evidence="1" id="KW-1133">Transmembrane helix</keyword>
<accession>A0AAW9QRU9</accession>
<dbReference type="Pfam" id="PF10741">
    <property type="entry name" value="T2SSM_b"/>
    <property type="match status" value="1"/>
</dbReference>
<proteinExistence type="predicted"/>
<evidence type="ECO:0000313" key="3">
    <source>
        <dbReference type="Proteomes" id="UP001364472"/>
    </source>
</evidence>
<reference evidence="2 3" key="1">
    <citation type="journal article" date="2016" name="Antonie Van Leeuwenhoek">
        <title>Denitratimonas tolerans gen. nov., sp. nov., a denitrifying bacterium isolated from a bioreactor for tannery wastewater treatment.</title>
        <authorList>
            <person name="Han S.I."/>
            <person name="Kim J.O."/>
            <person name="Lee Y.R."/>
            <person name="Ekpeghere K.I."/>
            <person name="Koh S.C."/>
            <person name="Whang K.S."/>
        </authorList>
    </citation>
    <scope>NUCLEOTIDE SEQUENCE [LARGE SCALE GENOMIC DNA]</scope>
    <source>
        <strain evidence="2 3">KACC 17565</strain>
    </source>
</reference>
<dbReference type="InterPro" id="IPR034756">
    <property type="entry name" value="T2SSM_b"/>
</dbReference>
<dbReference type="Proteomes" id="UP001364472">
    <property type="component" value="Unassembled WGS sequence"/>
</dbReference>
<comment type="caution">
    <text evidence="2">The sequence shown here is derived from an EMBL/GenBank/DDBJ whole genome shotgun (WGS) entry which is preliminary data.</text>
</comment>
<evidence type="ECO:0000256" key="1">
    <source>
        <dbReference type="SAM" id="Phobius"/>
    </source>
</evidence>
<protein>
    <submittedName>
        <fullName evidence="2">Type II secretion system protein GspM</fullName>
    </submittedName>
</protein>
<feature type="transmembrane region" description="Helical" evidence="1">
    <location>
        <begin position="12"/>
        <end position="34"/>
    </location>
</feature>
<name>A0AAW9QRU9_9GAMM</name>
<organism evidence="2 3">
    <name type="scientific">Denitratimonas tolerans</name>
    <dbReference type="NCBI Taxonomy" id="1338420"/>
    <lineage>
        <taxon>Bacteria</taxon>
        <taxon>Pseudomonadati</taxon>
        <taxon>Pseudomonadota</taxon>
        <taxon>Gammaproteobacteria</taxon>
        <taxon>Lysobacterales</taxon>
        <taxon>Lysobacteraceae</taxon>
        <taxon>Denitratimonas</taxon>
    </lineage>
</organism>
<dbReference type="EMBL" id="JBBDHC010000001">
    <property type="protein sequence ID" value="MEJ1248097.1"/>
    <property type="molecule type" value="Genomic_DNA"/>
</dbReference>
<evidence type="ECO:0000313" key="2">
    <source>
        <dbReference type="EMBL" id="MEJ1248097.1"/>
    </source>
</evidence>